<organism evidence="2 3">
    <name type="scientific">Epichloe festucae (strain Fl1)</name>
    <dbReference type="NCBI Taxonomy" id="877507"/>
    <lineage>
        <taxon>Eukaryota</taxon>
        <taxon>Fungi</taxon>
        <taxon>Dikarya</taxon>
        <taxon>Ascomycota</taxon>
        <taxon>Pezizomycotina</taxon>
        <taxon>Sordariomycetes</taxon>
        <taxon>Hypocreomycetidae</taxon>
        <taxon>Hypocreales</taxon>
        <taxon>Clavicipitaceae</taxon>
        <taxon>Epichloe</taxon>
    </lineage>
</organism>
<evidence type="ECO:0000313" key="2">
    <source>
        <dbReference type="EMBL" id="QPG96274.1"/>
    </source>
</evidence>
<dbReference type="EMBL" id="CP031386">
    <property type="protein sequence ID" value="QPG96274.1"/>
    <property type="molecule type" value="Genomic_DNA"/>
</dbReference>
<protein>
    <submittedName>
        <fullName evidence="2">Uncharacterized protein</fullName>
    </submittedName>
</protein>
<keyword evidence="3" id="KW-1185">Reference proteome</keyword>
<evidence type="ECO:0000313" key="3">
    <source>
        <dbReference type="Proteomes" id="UP000594364"/>
    </source>
</evidence>
<dbReference type="PANTHER" id="PTHR34598">
    <property type="entry name" value="BLL6449 PROTEIN"/>
    <property type="match status" value="1"/>
</dbReference>
<dbReference type="PANTHER" id="PTHR34598:SF3">
    <property type="entry name" value="OXIDOREDUCTASE AN1597"/>
    <property type="match status" value="1"/>
</dbReference>
<dbReference type="Proteomes" id="UP000594364">
    <property type="component" value="Chromosome 2"/>
</dbReference>
<dbReference type="InterPro" id="IPR044053">
    <property type="entry name" value="AsaB-like"/>
</dbReference>
<reference evidence="2 3" key="1">
    <citation type="journal article" date="2018" name="PLoS Genet.">
        <title>Repeat elements organise 3D genome structure and mediate transcription in the filamentous fungus Epichloe festucae.</title>
        <authorList>
            <person name="Winter D.J."/>
            <person name="Ganley A.R.D."/>
            <person name="Young C.A."/>
            <person name="Liachko I."/>
            <person name="Schardl C.L."/>
            <person name="Dupont P.Y."/>
            <person name="Berry D."/>
            <person name="Ram A."/>
            <person name="Scott B."/>
            <person name="Cox M.P."/>
        </authorList>
    </citation>
    <scope>NUCLEOTIDE SEQUENCE [LARGE SCALE GENOMIC DNA]</scope>
    <source>
        <strain evidence="2 3">Fl1</strain>
    </source>
</reference>
<dbReference type="AlphaFoldDB" id="A0A7S9PTT1"/>
<comment type="similarity">
    <text evidence="1">Belongs to the asaB hydroxylase/desaturase family.</text>
</comment>
<accession>A0A7S9PTT1</accession>
<sequence length="305" mass="35364">MFRYSNDLPREMDQHVKLYYLGESPALETEKPYLLSAGLLKSVPQCNWRYEAGPEQVIKDARGHEEEFNYVENGFAFRPWSPSPIDWENETQIREKFLVEAQEFVRRELNFGDDSLKRCEVFDWRLRISSSAAQLTNLDKGHMAKIRPAQAVHIDQSLAGAFDRLKLHYPNDDIQELTAKYRVQIINLWRPFRGTVQQWPLAVCDGRTVGLDSLDELEYVSEEFVRRSYLARWSDSYRFHYLSNMTSDEVVVFKIFDSAFHVPQGSKTPGSHVLGCPHAAFELPSVTSAPPRESVEVRMFVVSEY</sequence>
<dbReference type="GO" id="GO:0016491">
    <property type="term" value="F:oxidoreductase activity"/>
    <property type="evidence" value="ECO:0007669"/>
    <property type="project" value="InterPro"/>
</dbReference>
<gene>
    <name evidence="2" type="ORF">C2857_003717</name>
</gene>
<evidence type="ECO:0000256" key="1">
    <source>
        <dbReference type="ARBA" id="ARBA00023604"/>
    </source>
</evidence>
<proteinExistence type="inferred from homology"/>
<dbReference type="NCBIfam" id="NF041278">
    <property type="entry name" value="CmcJ_NvfI_EfuI"/>
    <property type="match status" value="1"/>
</dbReference>
<name>A0A7S9PTT1_EPIFF</name>
<dbReference type="OrthoDB" id="412788at2759"/>